<accession>A0A0D3EI15</accession>
<evidence type="ECO:0000313" key="2">
    <source>
        <dbReference type="Proteomes" id="UP000032141"/>
    </source>
</evidence>
<proteinExistence type="predicted"/>
<name>A0A0D3EI15_BRAOL</name>
<dbReference type="AlphaFoldDB" id="A0A0D3EI15"/>
<sequence>MGASVPKSATQVHDDAVANQRKVGDVLPPFHYKLPKDGKTGMYFFWDFNTVPLLPKCDVVNLAKNLKSALQNCNQDCTKFVPATETYGASPWSSLDHCSYRFLFFSDTEKRDQPKAMIPMFIYTYAALQELKHKQKSHICVISGDPDLASTIARLVDRDHTVVRTTHFASSASRLGIDIKCKKEKNQLRS</sequence>
<dbReference type="Proteomes" id="UP000032141">
    <property type="component" value="Chromosome C9"/>
</dbReference>
<keyword evidence="2" id="KW-1185">Reference proteome</keyword>
<dbReference type="Gramene" id="Bo9g181570.1">
    <property type="protein sequence ID" value="Bo9g181570.1"/>
    <property type="gene ID" value="Bo9g181570"/>
</dbReference>
<protein>
    <recommendedName>
        <fullName evidence="3">NYN domain-containing protein</fullName>
    </recommendedName>
</protein>
<dbReference type="HOGENOM" id="CLU_1429903_0_0_1"/>
<reference evidence="1 2" key="1">
    <citation type="journal article" date="2014" name="Genome Biol.">
        <title>Transcriptome and methylome profiling reveals relics of genome dominance in the mesopolyploid Brassica oleracea.</title>
        <authorList>
            <person name="Parkin I.A."/>
            <person name="Koh C."/>
            <person name="Tang H."/>
            <person name="Robinson S.J."/>
            <person name="Kagale S."/>
            <person name="Clarke W.E."/>
            <person name="Town C.D."/>
            <person name="Nixon J."/>
            <person name="Krishnakumar V."/>
            <person name="Bidwell S.L."/>
            <person name="Denoeud F."/>
            <person name="Belcram H."/>
            <person name="Links M.G."/>
            <person name="Just J."/>
            <person name="Clarke C."/>
            <person name="Bender T."/>
            <person name="Huebert T."/>
            <person name="Mason A.S."/>
            <person name="Pires J.C."/>
            <person name="Barker G."/>
            <person name="Moore J."/>
            <person name="Walley P.G."/>
            <person name="Manoli S."/>
            <person name="Batley J."/>
            <person name="Edwards D."/>
            <person name="Nelson M.N."/>
            <person name="Wang X."/>
            <person name="Paterson A.H."/>
            <person name="King G."/>
            <person name="Bancroft I."/>
            <person name="Chalhoub B."/>
            <person name="Sharpe A.G."/>
        </authorList>
    </citation>
    <scope>NUCLEOTIDE SEQUENCE</scope>
    <source>
        <strain evidence="1 2">cv. TO1000</strain>
    </source>
</reference>
<reference evidence="1" key="2">
    <citation type="submission" date="2015-03" db="UniProtKB">
        <authorList>
            <consortium name="EnsemblPlants"/>
        </authorList>
    </citation>
    <scope>IDENTIFICATION</scope>
</reference>
<dbReference type="EnsemblPlants" id="Bo9g181570.1">
    <property type="protein sequence ID" value="Bo9g181570.1"/>
    <property type="gene ID" value="Bo9g181570"/>
</dbReference>
<evidence type="ECO:0000313" key="1">
    <source>
        <dbReference type="EnsemblPlants" id="Bo9g181570.1"/>
    </source>
</evidence>
<dbReference type="OMA" id="DQPKAMI"/>
<evidence type="ECO:0008006" key="3">
    <source>
        <dbReference type="Google" id="ProtNLM"/>
    </source>
</evidence>
<organism evidence="1 2">
    <name type="scientific">Brassica oleracea var. oleracea</name>
    <dbReference type="NCBI Taxonomy" id="109376"/>
    <lineage>
        <taxon>Eukaryota</taxon>
        <taxon>Viridiplantae</taxon>
        <taxon>Streptophyta</taxon>
        <taxon>Embryophyta</taxon>
        <taxon>Tracheophyta</taxon>
        <taxon>Spermatophyta</taxon>
        <taxon>Magnoliopsida</taxon>
        <taxon>eudicotyledons</taxon>
        <taxon>Gunneridae</taxon>
        <taxon>Pentapetalae</taxon>
        <taxon>rosids</taxon>
        <taxon>malvids</taxon>
        <taxon>Brassicales</taxon>
        <taxon>Brassicaceae</taxon>
        <taxon>Brassiceae</taxon>
        <taxon>Brassica</taxon>
    </lineage>
</organism>